<proteinExistence type="predicted"/>
<dbReference type="EMBL" id="MF417931">
    <property type="protein sequence ID" value="ASN71737.1"/>
    <property type="molecule type" value="Genomic_DNA"/>
</dbReference>
<evidence type="ECO:0000313" key="3">
    <source>
        <dbReference type="EMBL" id="ASN68850.1"/>
    </source>
</evidence>
<dbReference type="EMBL" id="MF417883">
    <property type="protein sequence ID" value="ASN68925.1"/>
    <property type="molecule type" value="Genomic_DNA"/>
</dbReference>
<name>A0A2H4J1F0_9CAUD</name>
<dbReference type="Pfam" id="PF03837">
    <property type="entry name" value="RecT"/>
    <property type="match status" value="1"/>
</dbReference>
<gene>
    <name evidence="3" type="ORF">10F10_27</name>
    <name evidence="1" type="ORF">2AX2_7</name>
    <name evidence="6" type="ORF">3S7_7</name>
    <name evidence="4" type="ORF">7F11_29</name>
    <name evidence="5" type="ORF">8AX2_28</name>
    <name evidence="2" type="ORF">9AX5_6</name>
</gene>
<dbReference type="EMBL" id="MF417884">
    <property type="protein sequence ID" value="ASN68999.1"/>
    <property type="molecule type" value="Genomic_DNA"/>
</dbReference>
<sequence length="259" mass="28463">MHRGKDSVVSELTTKQSFSLTPSSLTEAMAFADILAKSTIVPKEFLGNPGNILVAIQWGLELGLQPLQAMQNIAVINGRPALWGDAVIALVRGSPLCEYVYESDDGHAATCRVKRRGEDEQVRTFDMDDAKTAGLMGKQGPWTQHPKRMRQMRARAFALRDVFPDVLRGMPVAEELQDMPKDRENGQPLASVAKIAAPTELEAYPDEKLAENLPRWRKAIEDGKSSPEHLIATVSSKYTLTAEQIDSINQLKPLEGAAA</sequence>
<protein>
    <submittedName>
        <fullName evidence="3">Putative Rect-like protein</fullName>
    </submittedName>
</protein>
<evidence type="ECO:0000313" key="4">
    <source>
        <dbReference type="EMBL" id="ASN68925.1"/>
    </source>
</evidence>
<organism evidence="3">
    <name type="scientific">uncultured Caudovirales phage</name>
    <dbReference type="NCBI Taxonomy" id="2100421"/>
    <lineage>
        <taxon>Viruses</taxon>
        <taxon>Duplodnaviria</taxon>
        <taxon>Heunggongvirae</taxon>
        <taxon>Uroviricota</taxon>
        <taxon>Caudoviricetes</taxon>
        <taxon>Peduoviridae</taxon>
        <taxon>Maltschvirus</taxon>
        <taxon>Maltschvirus maltsch</taxon>
    </lineage>
</organism>
<evidence type="ECO:0000313" key="2">
    <source>
        <dbReference type="EMBL" id="ASN67581.1"/>
    </source>
</evidence>
<evidence type="ECO:0000313" key="6">
    <source>
        <dbReference type="EMBL" id="ASN71737.1"/>
    </source>
</evidence>
<dbReference type="GO" id="GO:0006259">
    <property type="term" value="P:DNA metabolic process"/>
    <property type="evidence" value="ECO:0007669"/>
    <property type="project" value="InterPro"/>
</dbReference>
<dbReference type="GO" id="GO:0003677">
    <property type="term" value="F:DNA binding"/>
    <property type="evidence" value="ECO:0007669"/>
    <property type="project" value="InterPro"/>
</dbReference>
<dbReference type="EMBL" id="MF417882">
    <property type="protein sequence ID" value="ASN68850.1"/>
    <property type="molecule type" value="Genomic_DNA"/>
</dbReference>
<dbReference type="EMBL" id="MF417856">
    <property type="protein sequence ID" value="ASN67581.1"/>
    <property type="molecule type" value="Genomic_DNA"/>
</dbReference>
<reference evidence="3" key="1">
    <citation type="submission" date="2017-06" db="EMBL/GenBank/DDBJ databases">
        <title>Novel phages from South African skin metaviromes.</title>
        <authorList>
            <person name="van Zyl L.J."/>
            <person name="Abrahams Y."/>
            <person name="Stander E.A."/>
            <person name="Kirby B.M."/>
            <person name="Clavaud C."/>
            <person name="Farcet C."/>
            <person name="Breton L."/>
            <person name="Trindade M.I."/>
        </authorList>
    </citation>
    <scope>NUCLEOTIDE SEQUENCE</scope>
</reference>
<dbReference type="EMBL" id="MF417839">
    <property type="protein sequence ID" value="ASN67431.1"/>
    <property type="molecule type" value="Genomic_DNA"/>
</dbReference>
<accession>A0A2H4J1F0</accession>
<evidence type="ECO:0000313" key="1">
    <source>
        <dbReference type="EMBL" id="ASN67431.1"/>
    </source>
</evidence>
<evidence type="ECO:0000313" key="5">
    <source>
        <dbReference type="EMBL" id="ASN68999.1"/>
    </source>
</evidence>
<dbReference type="InterPro" id="IPR018330">
    <property type="entry name" value="RecT_fam"/>
</dbReference>